<organism evidence="10 11">
    <name type="scientific">Salinisphaera hydrothermalis (strain C41B8)</name>
    <dbReference type="NCBI Taxonomy" id="1304275"/>
    <lineage>
        <taxon>Bacteria</taxon>
        <taxon>Pseudomonadati</taxon>
        <taxon>Pseudomonadota</taxon>
        <taxon>Gammaproteobacteria</taxon>
        <taxon>Salinisphaerales</taxon>
        <taxon>Salinisphaeraceae</taxon>
        <taxon>Salinisphaera</taxon>
    </lineage>
</organism>
<proteinExistence type="predicted"/>
<evidence type="ECO:0000256" key="6">
    <source>
        <dbReference type="PROSITE-ProRule" id="PRU00169"/>
    </source>
</evidence>
<keyword evidence="5" id="KW-0804">Transcription</keyword>
<dbReference type="InterPro" id="IPR036388">
    <property type="entry name" value="WH-like_DNA-bd_sf"/>
</dbReference>
<dbReference type="EMBL" id="APNK01000048">
    <property type="protein sequence ID" value="KEZ75864.1"/>
    <property type="molecule type" value="Genomic_DNA"/>
</dbReference>
<dbReference type="InterPro" id="IPR001789">
    <property type="entry name" value="Sig_transdc_resp-reg_receiver"/>
</dbReference>
<dbReference type="SUPFAM" id="SSF52172">
    <property type="entry name" value="CheY-like"/>
    <property type="match status" value="1"/>
</dbReference>
<dbReference type="Proteomes" id="UP000028302">
    <property type="component" value="Unassembled WGS sequence"/>
</dbReference>
<dbReference type="CDD" id="cd17624">
    <property type="entry name" value="REC_OmpR_PmrA-like"/>
    <property type="match status" value="1"/>
</dbReference>
<dbReference type="InterPro" id="IPR016032">
    <property type="entry name" value="Sig_transdc_resp-reg_C-effctor"/>
</dbReference>
<dbReference type="GO" id="GO:0006355">
    <property type="term" value="P:regulation of DNA-templated transcription"/>
    <property type="evidence" value="ECO:0007669"/>
    <property type="project" value="InterPro"/>
</dbReference>
<dbReference type="FunFam" id="3.40.50.2300:FF:000002">
    <property type="entry name" value="DNA-binding response regulator PhoP"/>
    <property type="match status" value="1"/>
</dbReference>
<dbReference type="Gene3D" id="6.10.250.690">
    <property type="match status" value="1"/>
</dbReference>
<dbReference type="InterPro" id="IPR011006">
    <property type="entry name" value="CheY-like_superfamily"/>
</dbReference>
<evidence type="ECO:0000313" key="10">
    <source>
        <dbReference type="EMBL" id="KEZ75864.1"/>
    </source>
</evidence>
<keyword evidence="3" id="KW-0805">Transcription regulation</keyword>
<dbReference type="GO" id="GO:0000976">
    <property type="term" value="F:transcription cis-regulatory region binding"/>
    <property type="evidence" value="ECO:0007669"/>
    <property type="project" value="TreeGrafter"/>
</dbReference>
<dbReference type="GO" id="GO:0000156">
    <property type="term" value="F:phosphorelay response regulator activity"/>
    <property type="evidence" value="ECO:0007669"/>
    <property type="project" value="TreeGrafter"/>
</dbReference>
<dbReference type="GO" id="GO:0032993">
    <property type="term" value="C:protein-DNA complex"/>
    <property type="evidence" value="ECO:0007669"/>
    <property type="project" value="TreeGrafter"/>
</dbReference>
<reference evidence="10 11" key="1">
    <citation type="submission" date="2013-03" db="EMBL/GenBank/DDBJ databases">
        <title>Salinisphaera hydrothermalis C41B8 Genome Sequencing.</title>
        <authorList>
            <person name="Li C."/>
            <person name="Lai Q."/>
            <person name="Shao Z."/>
        </authorList>
    </citation>
    <scope>NUCLEOTIDE SEQUENCE [LARGE SCALE GENOMIC DNA]</scope>
    <source>
        <strain evidence="10 11">C41B8</strain>
    </source>
</reference>
<evidence type="ECO:0000256" key="3">
    <source>
        <dbReference type="ARBA" id="ARBA00023015"/>
    </source>
</evidence>
<evidence type="ECO:0000259" key="8">
    <source>
        <dbReference type="PROSITE" id="PS50110"/>
    </source>
</evidence>
<dbReference type="SMART" id="SM00448">
    <property type="entry name" value="REC"/>
    <property type="match status" value="1"/>
</dbReference>
<evidence type="ECO:0000256" key="1">
    <source>
        <dbReference type="ARBA" id="ARBA00022553"/>
    </source>
</evidence>
<evidence type="ECO:0000256" key="2">
    <source>
        <dbReference type="ARBA" id="ARBA00023012"/>
    </source>
</evidence>
<dbReference type="STRING" id="1304275.C41B8_17878"/>
<keyword evidence="2" id="KW-0902">Two-component regulatory system</keyword>
<comment type="caution">
    <text evidence="10">The sequence shown here is derived from an EMBL/GenBank/DDBJ whole genome shotgun (WGS) entry which is preliminary data.</text>
</comment>
<dbReference type="PROSITE" id="PS51755">
    <property type="entry name" value="OMPR_PHOB"/>
    <property type="match status" value="1"/>
</dbReference>
<dbReference type="PATRIC" id="fig|1304275.5.peg.3655"/>
<dbReference type="RefSeq" id="WP_037341387.1">
    <property type="nucleotide sequence ID" value="NZ_APNK01000048.1"/>
</dbReference>
<sequence>MRVLLIEDDPMIGAAVEASLKDAAYAVDWIRDGALAALAAESESYALILLDLGLPRRDGLAVLADIRGAGHNVPVLILTARDAVDDRIRGLDGGADDYLTKPFAMSELLARMRAVLRRPSVTPDLVLRSATLTLDPATRVVSVGEEAKVRLSRREFALLEALMARPGTILSRAQLEAHVYGWGEEVESNAIEFLLHALRKKLGTGHIKNVRGVGWMVSARD</sequence>
<dbReference type="PROSITE" id="PS50110">
    <property type="entry name" value="RESPONSE_REGULATORY"/>
    <property type="match status" value="1"/>
</dbReference>
<dbReference type="PANTHER" id="PTHR48111">
    <property type="entry name" value="REGULATOR OF RPOS"/>
    <property type="match status" value="1"/>
</dbReference>
<dbReference type="CDD" id="cd00383">
    <property type="entry name" value="trans_reg_C"/>
    <property type="match status" value="1"/>
</dbReference>
<dbReference type="GO" id="GO:0005829">
    <property type="term" value="C:cytosol"/>
    <property type="evidence" value="ECO:0007669"/>
    <property type="project" value="TreeGrafter"/>
</dbReference>
<dbReference type="OrthoDB" id="9802426at2"/>
<evidence type="ECO:0000313" key="11">
    <source>
        <dbReference type="Proteomes" id="UP000028302"/>
    </source>
</evidence>
<dbReference type="InterPro" id="IPR001867">
    <property type="entry name" value="OmpR/PhoB-type_DNA-bd"/>
</dbReference>
<dbReference type="SUPFAM" id="SSF46894">
    <property type="entry name" value="C-terminal effector domain of the bipartite response regulators"/>
    <property type="match status" value="1"/>
</dbReference>
<evidence type="ECO:0000256" key="4">
    <source>
        <dbReference type="ARBA" id="ARBA00023125"/>
    </source>
</evidence>
<feature type="domain" description="OmpR/PhoB-type" evidence="9">
    <location>
        <begin position="124"/>
        <end position="219"/>
    </location>
</feature>
<accession>A0A084IGN0</accession>
<dbReference type="eggNOG" id="COG0745">
    <property type="taxonomic scope" value="Bacteria"/>
</dbReference>
<evidence type="ECO:0000259" key="9">
    <source>
        <dbReference type="PROSITE" id="PS51755"/>
    </source>
</evidence>
<dbReference type="PANTHER" id="PTHR48111:SF67">
    <property type="entry name" value="TRANSCRIPTIONAL REGULATORY PROTEIN TCTD"/>
    <property type="match status" value="1"/>
</dbReference>
<feature type="modified residue" description="4-aspartylphosphate" evidence="6">
    <location>
        <position position="51"/>
    </location>
</feature>
<dbReference type="Pfam" id="PF00072">
    <property type="entry name" value="Response_reg"/>
    <property type="match status" value="1"/>
</dbReference>
<dbReference type="SMART" id="SM00862">
    <property type="entry name" value="Trans_reg_C"/>
    <property type="match status" value="1"/>
</dbReference>
<dbReference type="Pfam" id="PF00486">
    <property type="entry name" value="Trans_reg_C"/>
    <property type="match status" value="1"/>
</dbReference>
<gene>
    <name evidence="10" type="ORF">C41B8_17878</name>
</gene>
<keyword evidence="1 6" id="KW-0597">Phosphoprotein</keyword>
<keyword evidence="4 7" id="KW-0238">DNA-binding</keyword>
<protein>
    <submittedName>
        <fullName evidence="10">Transcriptional regulatory protein</fullName>
    </submittedName>
</protein>
<dbReference type="Gene3D" id="3.40.50.2300">
    <property type="match status" value="1"/>
</dbReference>
<feature type="domain" description="Response regulatory" evidence="8">
    <location>
        <begin position="2"/>
        <end position="116"/>
    </location>
</feature>
<evidence type="ECO:0000256" key="7">
    <source>
        <dbReference type="PROSITE-ProRule" id="PRU01091"/>
    </source>
</evidence>
<keyword evidence="11" id="KW-1185">Reference proteome</keyword>
<evidence type="ECO:0000256" key="5">
    <source>
        <dbReference type="ARBA" id="ARBA00023163"/>
    </source>
</evidence>
<dbReference type="Gene3D" id="1.10.10.10">
    <property type="entry name" value="Winged helix-like DNA-binding domain superfamily/Winged helix DNA-binding domain"/>
    <property type="match status" value="1"/>
</dbReference>
<name>A0A084IGN0_SALHC</name>
<feature type="DNA-binding region" description="OmpR/PhoB-type" evidence="7">
    <location>
        <begin position="124"/>
        <end position="219"/>
    </location>
</feature>
<dbReference type="InterPro" id="IPR039420">
    <property type="entry name" value="WalR-like"/>
</dbReference>
<dbReference type="AlphaFoldDB" id="A0A084IGN0"/>